<feature type="transmembrane region" description="Helical" evidence="2">
    <location>
        <begin position="544"/>
        <end position="564"/>
    </location>
</feature>
<dbReference type="Pfam" id="PF09772">
    <property type="entry name" value="Tmem26"/>
    <property type="match status" value="1"/>
</dbReference>
<evidence type="ECO:0000256" key="2">
    <source>
        <dbReference type="SAM" id="Phobius"/>
    </source>
</evidence>
<dbReference type="OrthoDB" id="10042902at2759"/>
<dbReference type="Proteomes" id="UP000663829">
    <property type="component" value="Unassembled WGS sequence"/>
</dbReference>
<feature type="transmembrane region" description="Helical" evidence="2">
    <location>
        <begin position="240"/>
        <end position="259"/>
    </location>
</feature>
<gene>
    <name evidence="3" type="ORF">GPM918_LOCUS31229</name>
    <name evidence="4" type="ORF">SRO942_LOCUS31865</name>
</gene>
<dbReference type="InterPro" id="IPR019169">
    <property type="entry name" value="Transmembrane_26"/>
</dbReference>
<dbReference type="AlphaFoldDB" id="A0A815HW93"/>
<proteinExistence type="predicted"/>
<evidence type="ECO:0000313" key="3">
    <source>
        <dbReference type="EMBL" id="CAF1357859.1"/>
    </source>
</evidence>
<organism evidence="3 5">
    <name type="scientific">Didymodactylos carnosus</name>
    <dbReference type="NCBI Taxonomy" id="1234261"/>
    <lineage>
        <taxon>Eukaryota</taxon>
        <taxon>Metazoa</taxon>
        <taxon>Spiralia</taxon>
        <taxon>Gnathifera</taxon>
        <taxon>Rotifera</taxon>
        <taxon>Eurotatoria</taxon>
        <taxon>Bdelloidea</taxon>
        <taxon>Philodinida</taxon>
        <taxon>Philodinidae</taxon>
        <taxon>Didymodactylos</taxon>
    </lineage>
</organism>
<feature type="transmembrane region" description="Helical" evidence="2">
    <location>
        <begin position="477"/>
        <end position="500"/>
    </location>
</feature>
<evidence type="ECO:0000256" key="1">
    <source>
        <dbReference type="SAM" id="Coils"/>
    </source>
</evidence>
<feature type="non-terminal residue" evidence="3">
    <location>
        <position position="623"/>
    </location>
</feature>
<feature type="coiled-coil region" evidence="1">
    <location>
        <begin position="161"/>
        <end position="188"/>
    </location>
</feature>
<reference evidence="3" key="1">
    <citation type="submission" date="2021-02" db="EMBL/GenBank/DDBJ databases">
        <authorList>
            <person name="Nowell W R."/>
        </authorList>
    </citation>
    <scope>NUCLEOTIDE SEQUENCE</scope>
</reference>
<feature type="transmembrane region" description="Helical" evidence="2">
    <location>
        <begin position="265"/>
        <end position="287"/>
    </location>
</feature>
<protein>
    <recommendedName>
        <fullName evidence="6">Transmembrane protein 26</fullName>
    </recommendedName>
</protein>
<accession>A0A815HW93</accession>
<keyword evidence="5" id="KW-1185">Reference proteome</keyword>
<evidence type="ECO:0008006" key="6">
    <source>
        <dbReference type="Google" id="ProtNLM"/>
    </source>
</evidence>
<feature type="transmembrane region" description="Helical" evidence="2">
    <location>
        <begin position="208"/>
        <end position="228"/>
    </location>
</feature>
<name>A0A815HW93_9BILA</name>
<dbReference type="Proteomes" id="UP000681722">
    <property type="component" value="Unassembled WGS sequence"/>
</dbReference>
<evidence type="ECO:0000313" key="5">
    <source>
        <dbReference type="Proteomes" id="UP000663829"/>
    </source>
</evidence>
<comment type="caution">
    <text evidence="3">The sequence shown here is derived from an EMBL/GenBank/DDBJ whole genome shotgun (WGS) entry which is preliminary data.</text>
</comment>
<keyword evidence="2" id="KW-0812">Transmembrane</keyword>
<keyword evidence="1" id="KW-0175">Coiled coil</keyword>
<keyword evidence="2" id="KW-1133">Transmembrane helix</keyword>
<keyword evidence="2" id="KW-0472">Membrane</keyword>
<evidence type="ECO:0000313" key="4">
    <source>
        <dbReference type="EMBL" id="CAF4233482.1"/>
    </source>
</evidence>
<sequence length="623" mass="72756">HAPEMNRCVMMPSECHREQPECGVSYIDYSEARNILDLTSVKQKRLRCQRPYTHNIRVHLLLKRTYKCRKFSDIDYSSLKRSKVSLKNVEHKTRTSVIMDKCYDIHNDDDILQFLAELNSVKVKPRRTNDEMKSNTFSWQITVGFVYGTLTNRISWMLESIQHMRHSLTALQKNIDDYQRSTTSLSQQNPNTTANKSCTFIAFLQNSWTLIQALFVRIIYILSSVAAVWRVVKDTKDDNFWYLLLLLIFLVLESYITVYGRKGYEYKWCCPSAFAYLITVIPCIWLLELHHSNRLSSLPVYISLHSPNDSVSSSTLLPFIPSLSTMPSTETTSSFTDQNTTYNRLFLNYYNETSLSHNNSTNQSMFSQSSVSIILARTFMDKYDIKKKDQVDLRIEELLKRPQKFILKLDTQLSIEEWRMITEQMTLLVLIVSRWLLPKGELSREELSQLLLVYIGIAADIIEFFEVFKEKRVRTNFTLSILVLVLWTLSLLQFCIALTASRGRKSRLDLYSGPTRSRQSALCCSPSDFWGMLMSLLLQDMPFFCFRAVLIFHYHILSYSSVFFTCKNGLIIILQFYRITVIICSTFNYDKRLIRDEDPYKLRKPSITQSTVVNTIEERNSLV</sequence>
<dbReference type="PANTHER" id="PTHR22168">
    <property type="entry name" value="TMEM26 PROTEIN"/>
    <property type="match status" value="1"/>
</dbReference>
<dbReference type="EMBL" id="CAJNOQ010015250">
    <property type="protein sequence ID" value="CAF1357859.1"/>
    <property type="molecule type" value="Genomic_DNA"/>
</dbReference>
<dbReference type="EMBL" id="CAJOBC010068201">
    <property type="protein sequence ID" value="CAF4233482.1"/>
    <property type="molecule type" value="Genomic_DNA"/>
</dbReference>
<dbReference type="PANTHER" id="PTHR22168:SF8">
    <property type="entry name" value="TRANSMEMBRANE PROTEIN 26"/>
    <property type="match status" value="1"/>
</dbReference>